<dbReference type="EMBL" id="MU004292">
    <property type="protein sequence ID" value="KAF2661782.1"/>
    <property type="molecule type" value="Genomic_DNA"/>
</dbReference>
<proteinExistence type="predicted"/>
<gene>
    <name evidence="2" type="ORF">K491DRAFT_687180</name>
</gene>
<evidence type="ECO:0000256" key="1">
    <source>
        <dbReference type="SAM" id="MobiDB-lite"/>
    </source>
</evidence>
<organism evidence="2 3">
    <name type="scientific">Lophiostoma macrostomum CBS 122681</name>
    <dbReference type="NCBI Taxonomy" id="1314788"/>
    <lineage>
        <taxon>Eukaryota</taxon>
        <taxon>Fungi</taxon>
        <taxon>Dikarya</taxon>
        <taxon>Ascomycota</taxon>
        <taxon>Pezizomycotina</taxon>
        <taxon>Dothideomycetes</taxon>
        <taxon>Pleosporomycetidae</taxon>
        <taxon>Pleosporales</taxon>
        <taxon>Lophiostomataceae</taxon>
        <taxon>Lophiostoma</taxon>
    </lineage>
</organism>
<feature type="region of interest" description="Disordered" evidence="1">
    <location>
        <begin position="156"/>
        <end position="178"/>
    </location>
</feature>
<feature type="compositionally biased region" description="Basic and acidic residues" evidence="1">
    <location>
        <begin position="1"/>
        <end position="12"/>
    </location>
</feature>
<dbReference type="Proteomes" id="UP000799324">
    <property type="component" value="Unassembled WGS sequence"/>
</dbReference>
<feature type="region of interest" description="Disordered" evidence="1">
    <location>
        <begin position="1"/>
        <end position="138"/>
    </location>
</feature>
<reference evidence="2" key="1">
    <citation type="journal article" date="2020" name="Stud. Mycol.">
        <title>101 Dothideomycetes genomes: a test case for predicting lifestyles and emergence of pathogens.</title>
        <authorList>
            <person name="Haridas S."/>
            <person name="Albert R."/>
            <person name="Binder M."/>
            <person name="Bloem J."/>
            <person name="Labutti K."/>
            <person name="Salamov A."/>
            <person name="Andreopoulos B."/>
            <person name="Baker S."/>
            <person name="Barry K."/>
            <person name="Bills G."/>
            <person name="Bluhm B."/>
            <person name="Cannon C."/>
            <person name="Castanera R."/>
            <person name="Culley D."/>
            <person name="Daum C."/>
            <person name="Ezra D."/>
            <person name="Gonzalez J."/>
            <person name="Henrissat B."/>
            <person name="Kuo A."/>
            <person name="Liang C."/>
            <person name="Lipzen A."/>
            <person name="Lutzoni F."/>
            <person name="Magnuson J."/>
            <person name="Mondo S."/>
            <person name="Nolan M."/>
            <person name="Ohm R."/>
            <person name="Pangilinan J."/>
            <person name="Park H.-J."/>
            <person name="Ramirez L."/>
            <person name="Alfaro M."/>
            <person name="Sun H."/>
            <person name="Tritt A."/>
            <person name="Yoshinaga Y."/>
            <person name="Zwiers L.-H."/>
            <person name="Turgeon B."/>
            <person name="Goodwin S."/>
            <person name="Spatafora J."/>
            <person name="Crous P."/>
            <person name="Grigoriev I."/>
        </authorList>
    </citation>
    <scope>NUCLEOTIDE SEQUENCE</scope>
    <source>
        <strain evidence="2">CBS 122681</strain>
    </source>
</reference>
<sequence>MVHTKIFEDHFPHPRIPHTSSYTNLASKPTSKSGTSSPTTPKRLQPTRASSHPGPAPKSKPPNRAFGTNYRVRRSPLQTPANQHPVHGQPLQSQDAHSSIHDFAKTPSAAAHTQPHRRKPVYSMHEADPAVKGRPETIYTEEEVLNRLNTIGEDNEDEAQRVRTVDKQNADAWEEKRRQKVEKDMEEWDRKEAKKGPKMIRTFSWKNMKNLLG</sequence>
<dbReference type="AlphaFoldDB" id="A0A6A6TPR7"/>
<evidence type="ECO:0000313" key="2">
    <source>
        <dbReference type="EMBL" id="KAF2661782.1"/>
    </source>
</evidence>
<dbReference type="OrthoDB" id="3798250at2759"/>
<protein>
    <submittedName>
        <fullName evidence="2">Uncharacterized protein</fullName>
    </submittedName>
</protein>
<name>A0A6A6TPR7_9PLEO</name>
<accession>A0A6A6TPR7</accession>
<keyword evidence="3" id="KW-1185">Reference proteome</keyword>
<evidence type="ECO:0000313" key="3">
    <source>
        <dbReference type="Proteomes" id="UP000799324"/>
    </source>
</evidence>
<feature type="compositionally biased region" description="Basic and acidic residues" evidence="1">
    <location>
        <begin position="125"/>
        <end position="135"/>
    </location>
</feature>
<feature type="compositionally biased region" description="Low complexity" evidence="1">
    <location>
        <begin position="27"/>
        <end position="42"/>
    </location>
</feature>
<feature type="compositionally biased region" description="Basic and acidic residues" evidence="1">
    <location>
        <begin position="158"/>
        <end position="178"/>
    </location>
</feature>